<sequence length="216" mass="24180">MRATRIKNSKYYLYILSFSLMLPILAIVLNYSFIGDCPPRAILWRTCVHFALVLLTGILGFLLLICRLITIFIRHFLPIRREQELKKLTIVLFTLLILFFIAAPDQRLIFLLPTDCSIPGVNLDSPDTHHTTRTEIPSHTLTVTSTTDSLGTRGPPNKELNFLLDYIASATAPHLTDSPRSCPRDTGEMESPSTPGTSTQMDTDEDAPTKYGSAKN</sequence>
<keyword evidence="2" id="KW-0472">Membrane</keyword>
<evidence type="ECO:0000313" key="4">
    <source>
        <dbReference type="Proteomes" id="UP000887116"/>
    </source>
</evidence>
<feature type="region of interest" description="Disordered" evidence="1">
    <location>
        <begin position="174"/>
        <end position="216"/>
    </location>
</feature>
<comment type="caution">
    <text evidence="3">The sequence shown here is derived from an EMBL/GenBank/DDBJ whole genome shotgun (WGS) entry which is preliminary data.</text>
</comment>
<gene>
    <name evidence="3" type="ORF">TNCT_416651</name>
</gene>
<evidence type="ECO:0000256" key="2">
    <source>
        <dbReference type="SAM" id="Phobius"/>
    </source>
</evidence>
<keyword evidence="2" id="KW-0812">Transmembrane</keyword>
<accession>A0A8X6GNK4</accession>
<name>A0A8X6GNK4_TRICU</name>
<feature type="transmembrane region" description="Helical" evidence="2">
    <location>
        <begin position="12"/>
        <end position="34"/>
    </location>
</feature>
<protein>
    <submittedName>
        <fullName evidence="3">Uncharacterized protein</fullName>
    </submittedName>
</protein>
<feature type="transmembrane region" description="Helical" evidence="2">
    <location>
        <begin position="49"/>
        <end position="73"/>
    </location>
</feature>
<keyword evidence="4" id="KW-1185">Reference proteome</keyword>
<evidence type="ECO:0000313" key="3">
    <source>
        <dbReference type="EMBL" id="GFR07443.1"/>
    </source>
</evidence>
<feature type="compositionally biased region" description="Polar residues" evidence="1">
    <location>
        <begin position="191"/>
        <end position="201"/>
    </location>
</feature>
<dbReference type="AlphaFoldDB" id="A0A8X6GNK4"/>
<proteinExistence type="predicted"/>
<feature type="transmembrane region" description="Helical" evidence="2">
    <location>
        <begin position="85"/>
        <end position="103"/>
    </location>
</feature>
<reference evidence="3" key="1">
    <citation type="submission" date="2020-07" db="EMBL/GenBank/DDBJ databases">
        <title>Multicomponent nature underlies the extraordinary mechanical properties of spider dragline silk.</title>
        <authorList>
            <person name="Kono N."/>
            <person name="Nakamura H."/>
            <person name="Mori M."/>
            <person name="Yoshida Y."/>
            <person name="Ohtoshi R."/>
            <person name="Malay A.D."/>
            <person name="Moran D.A.P."/>
            <person name="Tomita M."/>
            <person name="Numata K."/>
            <person name="Arakawa K."/>
        </authorList>
    </citation>
    <scope>NUCLEOTIDE SEQUENCE</scope>
</reference>
<evidence type="ECO:0000256" key="1">
    <source>
        <dbReference type="SAM" id="MobiDB-lite"/>
    </source>
</evidence>
<dbReference type="Proteomes" id="UP000887116">
    <property type="component" value="Unassembled WGS sequence"/>
</dbReference>
<keyword evidence="2" id="KW-1133">Transmembrane helix</keyword>
<dbReference type="EMBL" id="BMAO01026159">
    <property type="protein sequence ID" value="GFR07443.1"/>
    <property type="molecule type" value="Genomic_DNA"/>
</dbReference>
<organism evidence="3 4">
    <name type="scientific">Trichonephila clavata</name>
    <name type="common">Joro spider</name>
    <name type="synonym">Nephila clavata</name>
    <dbReference type="NCBI Taxonomy" id="2740835"/>
    <lineage>
        <taxon>Eukaryota</taxon>
        <taxon>Metazoa</taxon>
        <taxon>Ecdysozoa</taxon>
        <taxon>Arthropoda</taxon>
        <taxon>Chelicerata</taxon>
        <taxon>Arachnida</taxon>
        <taxon>Araneae</taxon>
        <taxon>Araneomorphae</taxon>
        <taxon>Entelegynae</taxon>
        <taxon>Araneoidea</taxon>
        <taxon>Nephilidae</taxon>
        <taxon>Trichonephila</taxon>
    </lineage>
</organism>